<organism evidence="1 2">
    <name type="scientific">Xanthomonas phage Mallos</name>
    <dbReference type="NCBI Taxonomy" id="2939131"/>
    <lineage>
        <taxon>Viruses</taxon>
        <taxon>Duplodnaviria</taxon>
        <taxon>Heunggongvirae</taxon>
        <taxon>Uroviricota</taxon>
        <taxon>Caudoviricetes</taxon>
        <taxon>Mesyanzhinovviridae</taxon>
        <taxon>Bradleyvirinae</taxon>
        <taxon>Mallosvirus</taxon>
        <taxon>Mallosvirus mallos</taxon>
    </lineage>
</organism>
<dbReference type="Proteomes" id="UP001056460">
    <property type="component" value="Segment"/>
</dbReference>
<sequence>MSQVLKALPYAIMVSNLFKQGANQVEELMHAAIGMSGEAAEFAAADGLQNAIEELGDLEFYAEAFRQKLGISLEDTVRIPMMGAAPRITLGTMTHHLSVVTGDILDHTKKCWVYGRQPDSATFIELFGRFEGITLQIRGILGVNQKVILDSNQAKLGKRFPEGVYSGADALARADKNEG</sequence>
<evidence type="ECO:0000313" key="2">
    <source>
        <dbReference type="Proteomes" id="UP001056460"/>
    </source>
</evidence>
<name>A0A9E7J6F0_9CAUD</name>
<evidence type="ECO:0000313" key="1">
    <source>
        <dbReference type="EMBL" id="URA07184.1"/>
    </source>
</evidence>
<reference evidence="1" key="1">
    <citation type="journal article" date="2022" name="Viruses">
        <title>Isolation of novel Xanthomonas phages for the plant pathogens X. translucens and X. campestris.</title>
        <authorList>
            <person name="Erdrich S.H."/>
            <person name="Sharma V."/>
            <person name="Schurr U."/>
            <person name="Arsova B."/>
            <person name="Frunzke J."/>
        </authorList>
    </citation>
    <scope>NUCLEOTIDE SEQUENCE</scope>
</reference>
<keyword evidence="2" id="KW-1185">Reference proteome</keyword>
<dbReference type="EMBL" id="ON189047">
    <property type="protein sequence ID" value="URA07184.1"/>
    <property type="molecule type" value="Genomic_DNA"/>
</dbReference>
<protein>
    <submittedName>
        <fullName evidence="1">Nucleotide pyrophosphohydrolase</fullName>
    </submittedName>
</protein>
<gene>
    <name evidence="1" type="ORF">Mallos_BL60076</name>
</gene>
<accession>A0A9E7J6F0</accession>
<proteinExistence type="predicted"/>
<dbReference type="SUPFAM" id="SSF101386">
    <property type="entry name" value="all-alpha NTP pyrophosphatases"/>
    <property type="match status" value="1"/>
</dbReference>